<evidence type="ECO:0000313" key="2">
    <source>
        <dbReference type="EMBL" id="CAD8157755.1"/>
    </source>
</evidence>
<proteinExistence type="predicted"/>
<sequence>MGQCLQMSFMLPGSLTRLSTDLVKVKGDELGYSSQKTKQGKKVDRQKVLKTQYTRKKKKQPDHISQSKVYTREP</sequence>
<feature type="compositionally biased region" description="Polar residues" evidence="1">
    <location>
        <begin position="63"/>
        <end position="74"/>
    </location>
</feature>
<dbReference type="Proteomes" id="UP000689195">
    <property type="component" value="Unassembled WGS sequence"/>
</dbReference>
<protein>
    <submittedName>
        <fullName evidence="2">Uncharacterized protein</fullName>
    </submittedName>
</protein>
<feature type="region of interest" description="Disordered" evidence="1">
    <location>
        <begin position="33"/>
        <end position="74"/>
    </location>
</feature>
<evidence type="ECO:0000313" key="3">
    <source>
        <dbReference type="Proteomes" id="UP000689195"/>
    </source>
</evidence>
<reference evidence="2" key="1">
    <citation type="submission" date="2021-01" db="EMBL/GenBank/DDBJ databases">
        <authorList>
            <consortium name="Genoscope - CEA"/>
            <person name="William W."/>
        </authorList>
    </citation>
    <scope>NUCLEOTIDE SEQUENCE</scope>
</reference>
<comment type="caution">
    <text evidence="2">The sequence shown here is derived from an EMBL/GenBank/DDBJ whole genome shotgun (WGS) entry which is preliminary data.</text>
</comment>
<dbReference type="EMBL" id="CAJJDO010000030">
    <property type="protein sequence ID" value="CAD8157755.1"/>
    <property type="molecule type" value="Genomic_DNA"/>
</dbReference>
<gene>
    <name evidence="2" type="ORF">PPENT_87.1.T0300330</name>
</gene>
<dbReference type="AlphaFoldDB" id="A0A8S1TY39"/>
<keyword evidence="3" id="KW-1185">Reference proteome</keyword>
<name>A0A8S1TY39_9CILI</name>
<organism evidence="2 3">
    <name type="scientific">Paramecium pentaurelia</name>
    <dbReference type="NCBI Taxonomy" id="43138"/>
    <lineage>
        <taxon>Eukaryota</taxon>
        <taxon>Sar</taxon>
        <taxon>Alveolata</taxon>
        <taxon>Ciliophora</taxon>
        <taxon>Intramacronucleata</taxon>
        <taxon>Oligohymenophorea</taxon>
        <taxon>Peniculida</taxon>
        <taxon>Parameciidae</taxon>
        <taxon>Paramecium</taxon>
    </lineage>
</organism>
<evidence type="ECO:0000256" key="1">
    <source>
        <dbReference type="SAM" id="MobiDB-lite"/>
    </source>
</evidence>
<accession>A0A8S1TY39</accession>